<protein>
    <submittedName>
        <fullName evidence="1">Uncharacterized protein</fullName>
    </submittedName>
</protein>
<reference evidence="1" key="1">
    <citation type="submission" date="2023-03" db="EMBL/GenBank/DDBJ databases">
        <title>DFI Biobank Strains.</title>
        <authorList>
            <person name="Mostad J."/>
            <person name="Paddock L."/>
            <person name="Medina S."/>
            <person name="Waligurski E."/>
            <person name="Barat B."/>
            <person name="Smith R."/>
            <person name="Burgo V."/>
            <person name="Metcalfe C."/>
            <person name="Woodson C."/>
            <person name="Sundararajan A."/>
            <person name="Ramaswamy R."/>
            <person name="Lin H."/>
            <person name="Pamer E.G."/>
        </authorList>
    </citation>
    <scope>NUCLEOTIDE SEQUENCE</scope>
    <source>
        <strain evidence="1">DFI.9.5</strain>
    </source>
</reference>
<name>A0AAW6M047_9BACE</name>
<dbReference type="AlphaFoldDB" id="A0AAW6M047"/>
<accession>A0AAW6M047</accession>
<dbReference type="Proteomes" id="UP001221924">
    <property type="component" value="Unassembled WGS sequence"/>
</dbReference>
<sequence length="73" mass="7939">MISNKNITATQASNTDMLLSAYRQFSGNNVAMADDLFVFLTAATPERDVFLAICCACTISVSENILLLTYTPL</sequence>
<dbReference type="EMBL" id="JARFID010000008">
    <property type="protein sequence ID" value="MDE8694536.1"/>
    <property type="molecule type" value="Genomic_DNA"/>
</dbReference>
<evidence type="ECO:0000313" key="1">
    <source>
        <dbReference type="EMBL" id="MDE8694536.1"/>
    </source>
</evidence>
<gene>
    <name evidence="1" type="ORF">PZH42_10495</name>
</gene>
<organism evidence="1 2">
    <name type="scientific">Bacteroides cellulosilyticus</name>
    <dbReference type="NCBI Taxonomy" id="246787"/>
    <lineage>
        <taxon>Bacteria</taxon>
        <taxon>Pseudomonadati</taxon>
        <taxon>Bacteroidota</taxon>
        <taxon>Bacteroidia</taxon>
        <taxon>Bacteroidales</taxon>
        <taxon>Bacteroidaceae</taxon>
        <taxon>Bacteroides</taxon>
    </lineage>
</organism>
<comment type="caution">
    <text evidence="1">The sequence shown here is derived from an EMBL/GenBank/DDBJ whole genome shotgun (WGS) entry which is preliminary data.</text>
</comment>
<dbReference type="RefSeq" id="WP_256141049.1">
    <property type="nucleotide sequence ID" value="NZ_CAXSKE010000003.1"/>
</dbReference>
<evidence type="ECO:0000313" key="2">
    <source>
        <dbReference type="Proteomes" id="UP001221924"/>
    </source>
</evidence>
<proteinExistence type="predicted"/>